<sequence length="140" mass="15381">MSRKSTMSAESKAIVDYLRKFGPTNRTELNSAMRGQTAGEITKRLNNLSIAGWVRFSSVYRVWEISPSAHGMFPSLDMATKRLAVKKARAAVKAGVAEPAELVPPRTFNFHGTTYVPPQITPARQGALDFGNIPSRGQRC</sequence>
<dbReference type="RefSeq" id="WP_149356864.1">
    <property type="nucleotide sequence ID" value="NZ_BKBW01000013.1"/>
</dbReference>
<organism evidence="1 2">
    <name type="scientific">Comamonas testosteroni</name>
    <name type="common">Pseudomonas testosteroni</name>
    <dbReference type="NCBI Taxonomy" id="285"/>
    <lineage>
        <taxon>Bacteria</taxon>
        <taxon>Pseudomonadati</taxon>
        <taxon>Pseudomonadota</taxon>
        <taxon>Betaproteobacteria</taxon>
        <taxon>Burkholderiales</taxon>
        <taxon>Comamonadaceae</taxon>
        <taxon>Comamonas</taxon>
    </lineage>
</organism>
<gene>
    <name evidence="1" type="ORF">CTTA_4455</name>
</gene>
<dbReference type="Proteomes" id="UP000323105">
    <property type="component" value="Unassembled WGS sequence"/>
</dbReference>
<accession>A0A5A7MIZ4</accession>
<comment type="caution">
    <text evidence="1">The sequence shown here is derived from an EMBL/GenBank/DDBJ whole genome shotgun (WGS) entry which is preliminary data.</text>
</comment>
<evidence type="ECO:0000313" key="2">
    <source>
        <dbReference type="Proteomes" id="UP000323105"/>
    </source>
</evidence>
<name>A0A5A7MIZ4_COMTE</name>
<proteinExistence type="predicted"/>
<dbReference type="AlphaFoldDB" id="A0A5A7MIZ4"/>
<reference evidence="1 2" key="1">
    <citation type="journal article" date="2019" name="Microbiol. Resour. Announc.">
        <title>Draft Genome Sequence of Comamonas testosteroni TA441, a Bacterium That Has a Cryptic Phenol Degradation Gene Cluster.</title>
        <authorList>
            <person name="Arai H."/>
            <person name="Ishii M."/>
        </authorList>
    </citation>
    <scope>NUCLEOTIDE SEQUENCE [LARGE SCALE GENOMIC DNA]</scope>
    <source>
        <strain evidence="1 2">TA441</strain>
    </source>
</reference>
<dbReference type="EMBL" id="BKBW01000013">
    <property type="protein sequence ID" value="GEQ77450.1"/>
    <property type="molecule type" value="Genomic_DNA"/>
</dbReference>
<protein>
    <submittedName>
        <fullName evidence="1">Uncharacterized protein</fullName>
    </submittedName>
</protein>
<evidence type="ECO:0000313" key="1">
    <source>
        <dbReference type="EMBL" id="GEQ77450.1"/>
    </source>
</evidence>